<evidence type="ECO:0000313" key="7">
    <source>
        <dbReference type="EMBL" id="KAB7529414.1"/>
    </source>
</evidence>
<evidence type="ECO:0000259" key="5">
    <source>
        <dbReference type="Pfam" id="PF04542"/>
    </source>
</evidence>
<dbReference type="Pfam" id="PF04542">
    <property type="entry name" value="Sigma70_r2"/>
    <property type="match status" value="1"/>
</dbReference>
<dbReference type="SUPFAM" id="SSF88659">
    <property type="entry name" value="Sigma3 and sigma4 domains of RNA polymerase sigma factors"/>
    <property type="match status" value="1"/>
</dbReference>
<dbReference type="Gene3D" id="1.10.10.10">
    <property type="entry name" value="Winged helix-like DNA-binding domain superfamily/Winged helix DNA-binding domain"/>
    <property type="match status" value="1"/>
</dbReference>
<keyword evidence="3" id="KW-0731">Sigma factor</keyword>
<reference evidence="8 9" key="1">
    <citation type="submission" date="2014-04" db="EMBL/GenBank/DDBJ databases">
        <title>Whole genome of Muricauda olearia.</title>
        <authorList>
            <person name="Zhang X.-H."/>
            <person name="Tang K."/>
        </authorList>
    </citation>
    <scope>NUCLEOTIDE SEQUENCE [LARGE SCALE GENOMIC DNA]</scope>
    <source>
        <strain evidence="8 9">Th120</strain>
    </source>
</reference>
<evidence type="ECO:0000313" key="8">
    <source>
        <dbReference type="EMBL" id="RYC50990.1"/>
    </source>
</evidence>
<dbReference type="EMBL" id="JJMP01000007">
    <property type="protein sequence ID" value="RYC50990.1"/>
    <property type="molecule type" value="Genomic_DNA"/>
</dbReference>
<dbReference type="AlphaFoldDB" id="A0A444VJU3"/>
<evidence type="ECO:0000313" key="9">
    <source>
        <dbReference type="Proteomes" id="UP000290261"/>
    </source>
</evidence>
<dbReference type="InterPro" id="IPR013325">
    <property type="entry name" value="RNA_pol_sigma_r2"/>
</dbReference>
<comment type="caution">
    <text evidence="8">The sequence shown here is derived from an EMBL/GenBank/DDBJ whole genome shotgun (WGS) entry which is preliminary data.</text>
</comment>
<sequence>MGGLFLHTDEVLLNRLRNNDENALTELYNRYWNPVYLYTYNVLRDKEVCKDIVQDLFMDLWKRREKLHVTSTFKSYLFSSARYQIFAQIRKKEKSLGSHLFENLDQRLHYNSPESEYLYQELVQRISTTVESLPQKCREVYTLSREEQLSHAEISQFLDISTKTVENHITKALKVLRSSVGTYLLAILLLFHG</sequence>
<dbReference type="InterPro" id="IPR014284">
    <property type="entry name" value="RNA_pol_sigma-70_dom"/>
</dbReference>
<evidence type="ECO:0000259" key="6">
    <source>
        <dbReference type="Pfam" id="PF08281"/>
    </source>
</evidence>
<dbReference type="Pfam" id="PF08281">
    <property type="entry name" value="Sigma70_r4_2"/>
    <property type="match status" value="1"/>
</dbReference>
<dbReference type="SUPFAM" id="SSF88946">
    <property type="entry name" value="Sigma2 domain of RNA polymerase sigma factors"/>
    <property type="match status" value="1"/>
</dbReference>
<evidence type="ECO:0000256" key="1">
    <source>
        <dbReference type="ARBA" id="ARBA00010641"/>
    </source>
</evidence>
<evidence type="ECO:0000256" key="4">
    <source>
        <dbReference type="ARBA" id="ARBA00023163"/>
    </source>
</evidence>
<organism evidence="8 9">
    <name type="scientific">Flagellimonas olearia</name>
    <dbReference type="NCBI Taxonomy" id="552546"/>
    <lineage>
        <taxon>Bacteria</taxon>
        <taxon>Pseudomonadati</taxon>
        <taxon>Bacteroidota</taxon>
        <taxon>Flavobacteriia</taxon>
        <taxon>Flavobacteriales</taxon>
        <taxon>Flavobacteriaceae</taxon>
        <taxon>Flagellimonas</taxon>
    </lineage>
</organism>
<feature type="domain" description="RNA polymerase sigma-70 region 2" evidence="5">
    <location>
        <begin position="27"/>
        <end position="93"/>
    </location>
</feature>
<dbReference type="InterPro" id="IPR013324">
    <property type="entry name" value="RNA_pol_sigma_r3/r4-like"/>
</dbReference>
<dbReference type="InterPro" id="IPR013249">
    <property type="entry name" value="RNA_pol_sigma70_r4_t2"/>
</dbReference>
<proteinExistence type="inferred from homology"/>
<dbReference type="RefSeq" id="WP_129654586.1">
    <property type="nucleotide sequence ID" value="NZ_ML142911.1"/>
</dbReference>
<dbReference type="NCBIfam" id="TIGR02985">
    <property type="entry name" value="Sig70_bacteroi1"/>
    <property type="match status" value="1"/>
</dbReference>
<keyword evidence="4" id="KW-0804">Transcription</keyword>
<dbReference type="Gene3D" id="1.10.1740.10">
    <property type="match status" value="1"/>
</dbReference>
<dbReference type="GO" id="GO:0006352">
    <property type="term" value="P:DNA-templated transcription initiation"/>
    <property type="evidence" value="ECO:0007669"/>
    <property type="project" value="InterPro"/>
</dbReference>
<dbReference type="OrthoDB" id="665981at2"/>
<keyword evidence="9" id="KW-1185">Reference proteome</keyword>
<dbReference type="PANTHER" id="PTHR43133">
    <property type="entry name" value="RNA POLYMERASE ECF-TYPE SIGMA FACTO"/>
    <property type="match status" value="1"/>
</dbReference>
<dbReference type="PANTHER" id="PTHR43133:SF46">
    <property type="entry name" value="RNA POLYMERASE SIGMA-70 FACTOR ECF SUBFAMILY"/>
    <property type="match status" value="1"/>
</dbReference>
<feature type="domain" description="RNA polymerase sigma factor 70 region 4 type 2" evidence="6">
    <location>
        <begin position="125"/>
        <end position="174"/>
    </location>
</feature>
<dbReference type="InterPro" id="IPR007627">
    <property type="entry name" value="RNA_pol_sigma70_r2"/>
</dbReference>
<reference evidence="7 10" key="2">
    <citation type="submission" date="2019-10" db="EMBL/GenBank/DDBJ databases">
        <title>Muricauda olearia CL-SS4 JCM15563 genome.</title>
        <authorList>
            <person name="Liu L."/>
        </authorList>
    </citation>
    <scope>NUCLEOTIDE SEQUENCE [LARGE SCALE GENOMIC DNA]</scope>
    <source>
        <strain evidence="7 10">CL-SS4</strain>
    </source>
</reference>
<keyword evidence="2" id="KW-0805">Transcription regulation</keyword>
<comment type="similarity">
    <text evidence="1">Belongs to the sigma-70 factor family. ECF subfamily.</text>
</comment>
<dbReference type="Proteomes" id="UP000290261">
    <property type="component" value="Unassembled WGS sequence"/>
</dbReference>
<dbReference type="EMBL" id="WELG01000002">
    <property type="protein sequence ID" value="KAB7529414.1"/>
    <property type="molecule type" value="Genomic_DNA"/>
</dbReference>
<dbReference type="InterPro" id="IPR039425">
    <property type="entry name" value="RNA_pol_sigma-70-like"/>
</dbReference>
<dbReference type="NCBIfam" id="TIGR02937">
    <property type="entry name" value="sigma70-ECF"/>
    <property type="match status" value="1"/>
</dbReference>
<accession>A0A444VJU3</accession>
<dbReference type="GO" id="GO:0003677">
    <property type="term" value="F:DNA binding"/>
    <property type="evidence" value="ECO:0007669"/>
    <property type="project" value="InterPro"/>
</dbReference>
<protein>
    <submittedName>
        <fullName evidence="7">RNA polymerase sigma-70 factor</fullName>
    </submittedName>
</protein>
<name>A0A444VJU3_9FLAO</name>
<evidence type="ECO:0000256" key="3">
    <source>
        <dbReference type="ARBA" id="ARBA00023082"/>
    </source>
</evidence>
<dbReference type="InterPro" id="IPR036388">
    <property type="entry name" value="WH-like_DNA-bd_sf"/>
</dbReference>
<dbReference type="Proteomes" id="UP000429785">
    <property type="component" value="Unassembled WGS sequence"/>
</dbReference>
<dbReference type="InterPro" id="IPR014327">
    <property type="entry name" value="RNA_pol_sigma70_bacteroid"/>
</dbReference>
<dbReference type="GO" id="GO:0016987">
    <property type="term" value="F:sigma factor activity"/>
    <property type="evidence" value="ECO:0007669"/>
    <property type="project" value="UniProtKB-KW"/>
</dbReference>
<evidence type="ECO:0000256" key="2">
    <source>
        <dbReference type="ARBA" id="ARBA00023015"/>
    </source>
</evidence>
<gene>
    <name evidence="8" type="ORF">DN53_15235</name>
    <name evidence="7" type="ORF">F8C76_16460</name>
</gene>
<evidence type="ECO:0000313" key="10">
    <source>
        <dbReference type="Proteomes" id="UP000429785"/>
    </source>
</evidence>